<evidence type="ECO:0000256" key="1">
    <source>
        <dbReference type="SAM" id="Phobius"/>
    </source>
</evidence>
<gene>
    <name evidence="2" type="ORF">P0M35_04080</name>
</gene>
<protein>
    <submittedName>
        <fullName evidence="2">Uncharacterized protein</fullName>
    </submittedName>
</protein>
<evidence type="ECO:0000313" key="2">
    <source>
        <dbReference type="EMBL" id="MDF1611317.1"/>
    </source>
</evidence>
<keyword evidence="1" id="KW-1133">Transmembrane helix</keyword>
<dbReference type="AlphaFoldDB" id="A0AAE3P070"/>
<comment type="caution">
    <text evidence="2">The sequence shown here is derived from an EMBL/GenBank/DDBJ whole genome shotgun (WGS) entry which is preliminary data.</text>
</comment>
<sequence length="126" mass="13585">MGQQQLLLILLGILIVGVAIFVGINLFKANAVESKRAIITNELVNLASMAQNYYLKPTALGGGNRKFTGWSIAPELQVTAAGHYVAQVYDDSVVILAIGNEVVTGSDSLKVRIAVYPSFYRTTNIN</sequence>
<feature type="transmembrane region" description="Helical" evidence="1">
    <location>
        <begin position="6"/>
        <end position="27"/>
    </location>
</feature>
<name>A0AAE3P070_9BACT</name>
<dbReference type="RefSeq" id="WP_321535083.1">
    <property type="nucleotide sequence ID" value="NZ_JARGDL010000003.1"/>
</dbReference>
<organism evidence="2 3">
    <name type="scientific">Stygiobacter electus</name>
    <dbReference type="NCBI Taxonomy" id="3032292"/>
    <lineage>
        <taxon>Bacteria</taxon>
        <taxon>Pseudomonadati</taxon>
        <taxon>Ignavibacteriota</taxon>
        <taxon>Ignavibacteria</taxon>
        <taxon>Ignavibacteriales</taxon>
        <taxon>Melioribacteraceae</taxon>
        <taxon>Stygiobacter</taxon>
    </lineage>
</organism>
<dbReference type="EMBL" id="JARGDL010000003">
    <property type="protein sequence ID" value="MDF1611317.1"/>
    <property type="molecule type" value="Genomic_DNA"/>
</dbReference>
<dbReference type="Proteomes" id="UP001221302">
    <property type="component" value="Unassembled WGS sequence"/>
</dbReference>
<reference evidence="2" key="1">
    <citation type="submission" date="2023-03" db="EMBL/GenBank/DDBJ databases">
        <title>Stygiobacter electus gen. nov., sp. nov., facultatively anaerobic thermotolerant bacterium of the class Ignavibacteria from a well of Yessentuki mineral water deposit.</title>
        <authorList>
            <person name="Podosokorskaya O.A."/>
            <person name="Elcheninov A.G."/>
            <person name="Petrova N.F."/>
            <person name="Zavarzina D.G."/>
            <person name="Kublanov I.V."/>
            <person name="Merkel A.Y."/>
        </authorList>
    </citation>
    <scope>NUCLEOTIDE SEQUENCE</scope>
    <source>
        <strain evidence="2">09-Me</strain>
    </source>
</reference>
<accession>A0AAE3P070</accession>
<evidence type="ECO:0000313" key="3">
    <source>
        <dbReference type="Proteomes" id="UP001221302"/>
    </source>
</evidence>
<keyword evidence="1" id="KW-0812">Transmembrane</keyword>
<keyword evidence="3" id="KW-1185">Reference proteome</keyword>
<proteinExistence type="predicted"/>
<keyword evidence="1" id="KW-0472">Membrane</keyword>